<protein>
    <submittedName>
        <fullName evidence="6">AraC family transcriptional regulator</fullName>
    </submittedName>
</protein>
<dbReference type="InterPro" id="IPR018062">
    <property type="entry name" value="HTH_AraC-typ_CS"/>
</dbReference>
<dbReference type="PANTHER" id="PTHR43280:SF2">
    <property type="entry name" value="HTH-TYPE TRANSCRIPTIONAL REGULATOR EXSA"/>
    <property type="match status" value="1"/>
</dbReference>
<organism evidence="6 7">
    <name type="scientific">Paenibacillus albus</name>
    <dbReference type="NCBI Taxonomy" id="2495582"/>
    <lineage>
        <taxon>Bacteria</taxon>
        <taxon>Bacillati</taxon>
        <taxon>Bacillota</taxon>
        <taxon>Bacilli</taxon>
        <taxon>Bacillales</taxon>
        <taxon>Paenibacillaceae</taxon>
        <taxon>Paenibacillus</taxon>
    </lineage>
</organism>
<evidence type="ECO:0000313" key="7">
    <source>
        <dbReference type="Proteomes" id="UP000272528"/>
    </source>
</evidence>
<gene>
    <name evidence="6" type="ORF">EJC50_16445</name>
</gene>
<evidence type="ECO:0000256" key="2">
    <source>
        <dbReference type="ARBA" id="ARBA00023125"/>
    </source>
</evidence>
<dbReference type="InterPro" id="IPR009057">
    <property type="entry name" value="Homeodomain-like_sf"/>
</dbReference>
<sequence length="755" mass="86005">MKLGFRWFQNIYAKLLLILLCIAIIPSLISSVFSYQISIKNAKQQSENYSEQLLAQIASANDITYEQMRSFIYEIMINFSYYSDVMEKTPYSAAFLDVRTALDRKRQAYQKHIKNFSIIDLASKKVITSVGGISIYGMDEYRDQVDKNLMEMVTKKDDSLQSNELVLRPTGDNQKVLTYIFKYGPAAAVKGFIAVDVDASSITHPVQAGGYGSLFVRNSKGLMLSDQNLSLFQASQDPSTKSDYVVISQKSTSSGLQYDYVIPKHALTKSSDRVLNSILFISLSLVVLGALAAWMSSKNIYTPLRNLLGYIRGLTGDTLTAAPNMNEINYLEQAFTRMDQENKSYLNMIRSNQNVFKQRQLALLLTGDIAGYQSLEVPSKLRLQWPHDRFLVMTVEIEDVSAFKAKYTQLEQQLLYFAVENITEEVLGEQGAAVAGHLEPYRLSVVFNYSSDRTDHEQTIELCKQLKQQIVGYLHLSVSIGISEAASAVEEIKLCYDQSIRAISYNVYFGKSSIIHYPSVAQMDNHLMFDSNSIQWNEVKEQIKIHFRMNEWDRIEASLTEMIHKVSYIGITKSDVQYIFLQYVACLSDLCVEFSLQLSDVFGKHFYINESAATLSTMEELKLQMTTMAKRLYEKLGEKKTHIHTEMIEQLLHYIEEHIEENITLESIAEKVYMHPAYLSRICKTVTGLSLGEQIVLAKINKAKSLLVHSDDKVGDISERLGYTTPRAFYRIFKDYTGFTPSDFRKREGLKSITE</sequence>
<dbReference type="SUPFAM" id="SSF46689">
    <property type="entry name" value="Homeodomain-like"/>
    <property type="match status" value="2"/>
</dbReference>
<name>A0A3Q8X5P9_9BACL</name>
<dbReference type="GO" id="GO:0003700">
    <property type="term" value="F:DNA-binding transcription factor activity"/>
    <property type="evidence" value="ECO:0007669"/>
    <property type="project" value="InterPro"/>
</dbReference>
<evidence type="ECO:0000256" key="1">
    <source>
        <dbReference type="ARBA" id="ARBA00023015"/>
    </source>
</evidence>
<keyword evidence="7" id="KW-1185">Reference proteome</keyword>
<accession>A0A3Q8X5P9</accession>
<feature type="transmembrane region" description="Helical" evidence="4">
    <location>
        <begin position="274"/>
        <end position="295"/>
    </location>
</feature>
<evidence type="ECO:0000259" key="5">
    <source>
        <dbReference type="PROSITE" id="PS01124"/>
    </source>
</evidence>
<dbReference type="SMART" id="SM00342">
    <property type="entry name" value="HTH_ARAC"/>
    <property type="match status" value="1"/>
</dbReference>
<dbReference type="OrthoDB" id="1975037at2"/>
<keyword evidence="1" id="KW-0805">Transcription regulation</keyword>
<dbReference type="PANTHER" id="PTHR43280">
    <property type="entry name" value="ARAC-FAMILY TRANSCRIPTIONAL REGULATOR"/>
    <property type="match status" value="1"/>
</dbReference>
<evidence type="ECO:0000256" key="4">
    <source>
        <dbReference type="SAM" id="Phobius"/>
    </source>
</evidence>
<dbReference type="Proteomes" id="UP000272528">
    <property type="component" value="Chromosome"/>
</dbReference>
<keyword evidence="2" id="KW-0238">DNA-binding</keyword>
<dbReference type="PROSITE" id="PS00041">
    <property type="entry name" value="HTH_ARAC_FAMILY_1"/>
    <property type="match status" value="1"/>
</dbReference>
<dbReference type="AlphaFoldDB" id="A0A3Q8X5P9"/>
<feature type="domain" description="HTH araC/xylS-type" evidence="5">
    <location>
        <begin position="649"/>
        <end position="747"/>
    </location>
</feature>
<dbReference type="InterPro" id="IPR018060">
    <property type="entry name" value="HTH_AraC"/>
</dbReference>
<evidence type="ECO:0000313" key="6">
    <source>
        <dbReference type="EMBL" id="AZN41079.1"/>
    </source>
</evidence>
<keyword evidence="4" id="KW-1133">Transmembrane helix</keyword>
<dbReference type="Pfam" id="PF12833">
    <property type="entry name" value="HTH_18"/>
    <property type="match status" value="1"/>
</dbReference>
<keyword evidence="4" id="KW-0812">Transmembrane</keyword>
<keyword evidence="4" id="KW-0472">Membrane</keyword>
<evidence type="ECO:0000256" key="3">
    <source>
        <dbReference type="ARBA" id="ARBA00023163"/>
    </source>
</evidence>
<dbReference type="RefSeq" id="WP_126016786.1">
    <property type="nucleotide sequence ID" value="NZ_CP034437.1"/>
</dbReference>
<proteinExistence type="predicted"/>
<dbReference type="KEGG" id="palb:EJC50_16445"/>
<reference evidence="7" key="1">
    <citation type="submission" date="2018-12" db="EMBL/GenBank/DDBJ databases">
        <title>Genome sequence of Peanibacillus sp.</title>
        <authorList>
            <person name="Subramani G."/>
            <person name="Srinivasan S."/>
            <person name="Kim M.K."/>
        </authorList>
    </citation>
    <scope>NUCLEOTIDE SEQUENCE [LARGE SCALE GENOMIC DNA]</scope>
    <source>
        <strain evidence="7">18JY67-1</strain>
    </source>
</reference>
<dbReference type="Gene3D" id="1.10.10.60">
    <property type="entry name" value="Homeodomain-like"/>
    <property type="match status" value="2"/>
</dbReference>
<dbReference type="EMBL" id="CP034437">
    <property type="protein sequence ID" value="AZN41079.1"/>
    <property type="molecule type" value="Genomic_DNA"/>
</dbReference>
<dbReference type="GO" id="GO:0043565">
    <property type="term" value="F:sequence-specific DNA binding"/>
    <property type="evidence" value="ECO:0007669"/>
    <property type="project" value="InterPro"/>
</dbReference>
<keyword evidence="3" id="KW-0804">Transcription</keyword>
<dbReference type="PROSITE" id="PS01124">
    <property type="entry name" value="HTH_ARAC_FAMILY_2"/>
    <property type="match status" value="1"/>
</dbReference>